<evidence type="ECO:0000256" key="1">
    <source>
        <dbReference type="SAM" id="Phobius"/>
    </source>
</evidence>
<feature type="transmembrane region" description="Helical" evidence="1">
    <location>
        <begin position="50"/>
        <end position="67"/>
    </location>
</feature>
<dbReference type="Proteomes" id="UP000036261">
    <property type="component" value="Unassembled WGS sequence"/>
</dbReference>
<reference evidence="2 3" key="1">
    <citation type="journal article" date="2013" name="Int. J. Syst. Evol. Microbiol.">
        <title>Chryseobacterium angstadtii sp. nov., isolated from a newt tank.</title>
        <authorList>
            <person name="Kirk K.E."/>
            <person name="Hoffman J.A."/>
            <person name="Smith K.A."/>
            <person name="Strahan B.L."/>
            <person name="Failor K.C."/>
            <person name="Krebs J.E."/>
            <person name="Gale A.N."/>
            <person name="Do T.D."/>
            <person name="Sontag T.C."/>
            <person name="Batties A.M."/>
            <person name="Mistiszyn K."/>
            <person name="Newman J.D."/>
        </authorList>
    </citation>
    <scope>NUCLEOTIDE SEQUENCE [LARGE SCALE GENOMIC DNA]</scope>
    <source>
        <strain evidence="2 3">KM</strain>
    </source>
</reference>
<organism evidence="2 3">
    <name type="scientific">Chryseobacterium angstadtii</name>
    <dbReference type="NCBI Taxonomy" id="558151"/>
    <lineage>
        <taxon>Bacteria</taxon>
        <taxon>Pseudomonadati</taxon>
        <taxon>Bacteroidota</taxon>
        <taxon>Flavobacteriia</taxon>
        <taxon>Flavobacteriales</taxon>
        <taxon>Weeksellaceae</taxon>
        <taxon>Chryseobacterium group</taxon>
        <taxon>Chryseobacterium</taxon>
    </lineage>
</organism>
<comment type="caution">
    <text evidence="2">The sequence shown here is derived from an EMBL/GenBank/DDBJ whole genome shotgun (WGS) entry which is preliminary data.</text>
</comment>
<name>A0A0J7IJN7_9FLAO</name>
<keyword evidence="1" id="KW-0812">Transmembrane</keyword>
<keyword evidence="1" id="KW-1133">Transmembrane helix</keyword>
<dbReference type="STRING" id="558151.ACM46_01165"/>
<protein>
    <submittedName>
        <fullName evidence="2">Uncharacterized protein</fullName>
    </submittedName>
</protein>
<accession>A0A0J7IJN7</accession>
<proteinExistence type="predicted"/>
<dbReference type="PATRIC" id="fig|558151.6.peg.243"/>
<keyword evidence="1" id="KW-0472">Membrane</keyword>
<dbReference type="EMBL" id="LFND01000001">
    <property type="protein sequence ID" value="KMQ66201.1"/>
    <property type="molecule type" value="Genomic_DNA"/>
</dbReference>
<sequence length="140" mass="15677">MKKNHIILIVSIVFFIAALALPAVFRQKASEIYGFTCFLMGWMDLYGNGISWLANPVLIFSWIFLLVKKPKIAAFLGLISVGAAVYYLTETEITVYESGSNHNYPISSYGIGYYLWVVSCLTMFIGSLLLMRSEQKSPAV</sequence>
<dbReference type="OrthoDB" id="1272872at2"/>
<dbReference type="AlphaFoldDB" id="A0A0J7IJN7"/>
<gene>
    <name evidence="2" type="ORF">ACM46_01165</name>
</gene>
<evidence type="ECO:0000313" key="3">
    <source>
        <dbReference type="Proteomes" id="UP000036261"/>
    </source>
</evidence>
<dbReference type="RefSeq" id="WP_048504794.1">
    <property type="nucleotide sequence ID" value="NZ_LFND01000001.1"/>
</dbReference>
<feature type="transmembrane region" description="Helical" evidence="1">
    <location>
        <begin position="109"/>
        <end position="131"/>
    </location>
</feature>
<evidence type="ECO:0000313" key="2">
    <source>
        <dbReference type="EMBL" id="KMQ66201.1"/>
    </source>
</evidence>
<keyword evidence="3" id="KW-1185">Reference proteome</keyword>
<feature type="transmembrane region" description="Helical" evidence="1">
    <location>
        <begin position="72"/>
        <end position="89"/>
    </location>
</feature>